<feature type="transmembrane region" description="Helical" evidence="1">
    <location>
        <begin position="162"/>
        <end position="187"/>
    </location>
</feature>
<dbReference type="EMBL" id="CAJVPP010000042">
    <property type="protein sequence ID" value="CAG8436927.1"/>
    <property type="molecule type" value="Genomic_DNA"/>
</dbReference>
<keyword evidence="1" id="KW-0812">Transmembrane</keyword>
<feature type="transmembrane region" description="Helical" evidence="1">
    <location>
        <begin position="247"/>
        <end position="268"/>
    </location>
</feature>
<feature type="transmembrane region" description="Helical" evidence="1">
    <location>
        <begin position="124"/>
        <end position="142"/>
    </location>
</feature>
<comment type="caution">
    <text evidence="2">The sequence shown here is derived from an EMBL/GenBank/DDBJ whole genome shotgun (WGS) entry which is preliminary data.</text>
</comment>
<dbReference type="PANTHER" id="PTHR37992:SF1">
    <property type="entry name" value="DUF1774-DOMAIN-CONTAINING PROTEIN"/>
    <property type="match status" value="1"/>
</dbReference>
<feature type="transmembrane region" description="Helical" evidence="1">
    <location>
        <begin position="23"/>
        <end position="43"/>
    </location>
</feature>
<proteinExistence type="predicted"/>
<feature type="transmembrane region" description="Helical" evidence="1">
    <location>
        <begin position="225"/>
        <end position="240"/>
    </location>
</feature>
<feature type="transmembrane region" description="Helical" evidence="1">
    <location>
        <begin position="98"/>
        <end position="117"/>
    </location>
</feature>
<reference evidence="2" key="1">
    <citation type="submission" date="2021-06" db="EMBL/GenBank/DDBJ databases">
        <authorList>
            <person name="Kallberg Y."/>
            <person name="Tangrot J."/>
            <person name="Rosling A."/>
        </authorList>
    </citation>
    <scope>NUCLEOTIDE SEQUENCE</scope>
    <source>
        <strain evidence="2">87-6 pot B 2015</strain>
    </source>
</reference>
<keyword evidence="1" id="KW-0472">Membrane</keyword>
<dbReference type="PANTHER" id="PTHR37992">
    <property type="entry name" value="EXPRESSED PROTEIN"/>
    <property type="match status" value="1"/>
</dbReference>
<gene>
    <name evidence="2" type="ORF">FMOSSE_LOCUS457</name>
</gene>
<sequence>MSQSDNLELTIHSPSITLKTLRTFNLISILLVSYLNTDFLIFSHSSNDIYDDYPTYFTPSLTSVGIFWVILHILQIVFAVFVQFSNVHIVQNVVENTVSWWFTLSNLFLFGQLCFLMRKSFIPAELFVLLTLISTLIVHHRLAVNYPPNQLPESVASKIISFVHTPFAMLSAFSLLNLFHNGFIIFAQGYEKRYAIIAVVLACIMAMIGVDWSITGAFMRGKRDGVFGATIAWALLGIAAHQRETKYLSITCLILAILQFLVIFVVWYKYGGSFTAFNGSRPSRRRVSYPQNDLREPLLPPHDDSSSLA</sequence>
<feature type="transmembrane region" description="Helical" evidence="1">
    <location>
        <begin position="64"/>
        <end position="86"/>
    </location>
</feature>
<evidence type="ECO:0000313" key="3">
    <source>
        <dbReference type="Proteomes" id="UP000789375"/>
    </source>
</evidence>
<name>A0A9N8UZG1_FUNMO</name>
<dbReference type="Proteomes" id="UP000789375">
    <property type="component" value="Unassembled WGS sequence"/>
</dbReference>
<protein>
    <submittedName>
        <fullName evidence="2">12372_t:CDS:1</fullName>
    </submittedName>
</protein>
<evidence type="ECO:0000313" key="2">
    <source>
        <dbReference type="EMBL" id="CAG8436927.1"/>
    </source>
</evidence>
<keyword evidence="3" id="KW-1185">Reference proteome</keyword>
<feature type="transmembrane region" description="Helical" evidence="1">
    <location>
        <begin position="194"/>
        <end position="219"/>
    </location>
</feature>
<accession>A0A9N8UZG1</accession>
<dbReference type="AlphaFoldDB" id="A0A9N8UZG1"/>
<evidence type="ECO:0000256" key="1">
    <source>
        <dbReference type="SAM" id="Phobius"/>
    </source>
</evidence>
<organism evidence="2 3">
    <name type="scientific">Funneliformis mosseae</name>
    <name type="common">Endomycorrhizal fungus</name>
    <name type="synonym">Glomus mosseae</name>
    <dbReference type="NCBI Taxonomy" id="27381"/>
    <lineage>
        <taxon>Eukaryota</taxon>
        <taxon>Fungi</taxon>
        <taxon>Fungi incertae sedis</taxon>
        <taxon>Mucoromycota</taxon>
        <taxon>Glomeromycotina</taxon>
        <taxon>Glomeromycetes</taxon>
        <taxon>Glomerales</taxon>
        <taxon>Glomeraceae</taxon>
        <taxon>Funneliformis</taxon>
    </lineage>
</organism>
<keyword evidence="1" id="KW-1133">Transmembrane helix</keyword>
<dbReference type="InterPro" id="IPR013920">
    <property type="entry name" value="DUF1774_fun"/>
</dbReference>